<dbReference type="InterPro" id="IPR006175">
    <property type="entry name" value="YjgF/YER057c/UK114"/>
</dbReference>
<accession>A0A8E0R1Q2</accession>
<organism evidence="2 3">
    <name type="scientific">Aspergillus udagawae</name>
    <dbReference type="NCBI Taxonomy" id="91492"/>
    <lineage>
        <taxon>Eukaryota</taxon>
        <taxon>Fungi</taxon>
        <taxon>Dikarya</taxon>
        <taxon>Ascomycota</taxon>
        <taxon>Pezizomycotina</taxon>
        <taxon>Eurotiomycetes</taxon>
        <taxon>Eurotiomycetidae</taxon>
        <taxon>Eurotiales</taxon>
        <taxon>Aspergillaceae</taxon>
        <taxon>Aspergillus</taxon>
        <taxon>Aspergillus subgen. Fumigati</taxon>
    </lineage>
</organism>
<evidence type="ECO:0000256" key="1">
    <source>
        <dbReference type="ARBA" id="ARBA00010552"/>
    </source>
</evidence>
<comment type="similarity">
    <text evidence="1">Belongs to the RutC family.</text>
</comment>
<name>A0A8E0R1Q2_9EURO</name>
<dbReference type="EMBL" id="BBXM02000007">
    <property type="protein sequence ID" value="GIC93021.1"/>
    <property type="molecule type" value="Genomic_DNA"/>
</dbReference>
<dbReference type="GO" id="GO:0005829">
    <property type="term" value="C:cytosol"/>
    <property type="evidence" value="ECO:0007669"/>
    <property type="project" value="TreeGrafter"/>
</dbReference>
<dbReference type="GeneID" id="66996977"/>
<protein>
    <recommendedName>
        <fullName evidence="4">YjgF-like protein</fullName>
    </recommendedName>
</protein>
<evidence type="ECO:0000313" key="3">
    <source>
        <dbReference type="Proteomes" id="UP000036893"/>
    </source>
</evidence>
<comment type="caution">
    <text evidence="2">The sequence shown here is derived from an EMBL/GenBank/DDBJ whole genome shotgun (WGS) entry which is preliminary data.</text>
</comment>
<evidence type="ECO:0000313" key="2">
    <source>
        <dbReference type="EMBL" id="GIC93021.1"/>
    </source>
</evidence>
<dbReference type="SUPFAM" id="SSF55298">
    <property type="entry name" value="YjgF-like"/>
    <property type="match status" value="1"/>
</dbReference>
<reference evidence="2" key="1">
    <citation type="journal article" date="2015" name="Genome Announc.">
        <title>Draft Genome Sequence of the Pathogenic Filamentous Fungus Aspergillus udagawae Strain IFM 46973T.</title>
        <authorList>
            <person name="Kusuya Y."/>
            <person name="Takahashi-Nakaguchi A."/>
            <person name="Takahashi H."/>
            <person name="Yaguchi T."/>
        </authorList>
    </citation>
    <scope>NUCLEOTIDE SEQUENCE</scope>
    <source>
        <strain evidence="2">IFM 46973</strain>
    </source>
</reference>
<dbReference type="InterPro" id="IPR035959">
    <property type="entry name" value="RutC-like_sf"/>
</dbReference>
<dbReference type="Gene3D" id="3.30.1330.40">
    <property type="entry name" value="RutC-like"/>
    <property type="match status" value="1"/>
</dbReference>
<dbReference type="Pfam" id="PF01042">
    <property type="entry name" value="Ribonuc_L-PSP"/>
    <property type="match status" value="1"/>
</dbReference>
<dbReference type="GO" id="GO:0019239">
    <property type="term" value="F:deaminase activity"/>
    <property type="evidence" value="ECO:0007669"/>
    <property type="project" value="TreeGrafter"/>
</dbReference>
<dbReference type="PANTHER" id="PTHR11803:SF58">
    <property type="entry name" value="PROTEIN HMF1-RELATED"/>
    <property type="match status" value="1"/>
</dbReference>
<dbReference type="Proteomes" id="UP000036893">
    <property type="component" value="Unassembled WGS sequence"/>
</dbReference>
<dbReference type="GO" id="GO:0005739">
    <property type="term" value="C:mitochondrion"/>
    <property type="evidence" value="ECO:0007669"/>
    <property type="project" value="TreeGrafter"/>
</dbReference>
<dbReference type="PANTHER" id="PTHR11803">
    <property type="entry name" value="2-IMINOBUTANOATE/2-IMINOPROPANOATE DEAMINASE RIDA"/>
    <property type="match status" value="1"/>
</dbReference>
<sequence>MLSRPVSRAIAVTAHMRPVVPRRTIPVSQIRLPSSTMAKSNVSSVHTNMAYAPFAHYSQAIKAGAQVYLSGQIAADVEGNLIKGSTVEKAEVIIKNTEAILNEAGSGLDRVVKVVIYVKDLSIMPDFASVYDPKFPHRLARSMVEVTSLPAGVDIQVDFIAVV</sequence>
<proteinExistence type="inferred from homology"/>
<gene>
    <name evidence="2" type="ORF">Aud_009500</name>
</gene>
<dbReference type="AlphaFoldDB" id="A0A8E0R1Q2"/>
<dbReference type="RefSeq" id="XP_043150287.1">
    <property type="nucleotide sequence ID" value="XM_043294352.1"/>
</dbReference>
<reference evidence="2" key="2">
    <citation type="submission" date="2021-01" db="EMBL/GenBank/DDBJ databases">
        <title>Pan-genome distribution and transcriptional activeness of fungal secondary metabolism genes in Aspergillus section Fumigati.</title>
        <authorList>
            <person name="Takahashi H."/>
            <person name="Umemura M."/>
            <person name="Ninomiya A."/>
            <person name="Kusuya Y."/>
            <person name="Urayama S."/>
            <person name="Shimizu M."/>
            <person name="Watanabe A."/>
            <person name="Kamei K."/>
            <person name="Yaguchi T."/>
            <person name="Hagiwara D."/>
        </authorList>
    </citation>
    <scope>NUCLEOTIDE SEQUENCE</scope>
    <source>
        <strain evidence="2">IFM 46973</strain>
    </source>
</reference>
<evidence type="ECO:0008006" key="4">
    <source>
        <dbReference type="Google" id="ProtNLM"/>
    </source>
</evidence>
<dbReference type="CDD" id="cd00448">
    <property type="entry name" value="YjgF_YER057c_UK114_family"/>
    <property type="match status" value="1"/>
</dbReference>